<evidence type="ECO:0000259" key="4">
    <source>
        <dbReference type="Pfam" id="PF02576"/>
    </source>
</evidence>
<comment type="function">
    <text evidence="3">Required for maturation of 30S ribosomal subunits.</text>
</comment>
<name>A0A0E3UVC4_9FUSO</name>
<protein>
    <recommendedName>
        <fullName evidence="3">Ribosome maturation factor RimP</fullName>
    </recommendedName>
</protein>
<comment type="similarity">
    <text evidence="3">Belongs to the RimP family.</text>
</comment>
<evidence type="ECO:0000313" key="7">
    <source>
        <dbReference type="Proteomes" id="UP000033103"/>
    </source>
</evidence>
<evidence type="ECO:0000259" key="5">
    <source>
        <dbReference type="Pfam" id="PF17384"/>
    </source>
</evidence>
<dbReference type="InterPro" id="IPR036847">
    <property type="entry name" value="RimP_C_sf"/>
</dbReference>
<dbReference type="CDD" id="cd01734">
    <property type="entry name" value="YlxS_C"/>
    <property type="match status" value="1"/>
</dbReference>
<feature type="domain" description="Ribosome maturation factor RimP N-terminal" evidence="4">
    <location>
        <begin position="25"/>
        <end position="91"/>
    </location>
</feature>
<dbReference type="HOGENOM" id="CLU_070525_2_2_0"/>
<dbReference type="Gene3D" id="3.30.300.70">
    <property type="entry name" value="RimP-like superfamily, N-terminal"/>
    <property type="match status" value="1"/>
</dbReference>
<evidence type="ECO:0000256" key="2">
    <source>
        <dbReference type="ARBA" id="ARBA00022517"/>
    </source>
</evidence>
<evidence type="ECO:0000313" key="6">
    <source>
        <dbReference type="EMBL" id="AKC96148.1"/>
    </source>
</evidence>
<comment type="subcellular location">
    <subcellularLocation>
        <location evidence="3">Cytoplasm</location>
    </subcellularLocation>
</comment>
<dbReference type="Pfam" id="PF02576">
    <property type="entry name" value="RimP_N"/>
    <property type="match status" value="1"/>
</dbReference>
<gene>
    <name evidence="3" type="primary">rimP</name>
    <name evidence="6" type="ORF">VC03_03715</name>
</gene>
<dbReference type="Gene3D" id="2.30.30.180">
    <property type="entry name" value="Ribosome maturation factor RimP, C-terminal domain"/>
    <property type="match status" value="1"/>
</dbReference>
<dbReference type="Pfam" id="PF17384">
    <property type="entry name" value="DUF150_C"/>
    <property type="match status" value="1"/>
</dbReference>
<dbReference type="PANTHER" id="PTHR33867:SF1">
    <property type="entry name" value="RIBOSOME MATURATION FACTOR RIMP"/>
    <property type="match status" value="1"/>
</dbReference>
<dbReference type="GO" id="GO:0006412">
    <property type="term" value="P:translation"/>
    <property type="evidence" value="ECO:0007669"/>
    <property type="project" value="TreeGrafter"/>
</dbReference>
<sequence>MREWTLCPLFNLVRGEILEELELKLQEILSKNNIELVDVEFVRDGSYNYLRVYIETDNLDECERTSKLIDSTCDEYIKEKYFLEVSTPGIERKLKKEKDFNKFKGYKVLIKTKSNIDDKKSFIGILNGIKDGNVIVDDTAIPLSKIKTAKTVYEFNNLKEVEE</sequence>
<keyword evidence="2 3" id="KW-0690">Ribosome biogenesis</keyword>
<feature type="domain" description="Ribosome maturation factor RimP C-terminal" evidence="5">
    <location>
        <begin position="94"/>
        <end position="155"/>
    </location>
</feature>
<dbReference type="SUPFAM" id="SSF75420">
    <property type="entry name" value="YhbC-like, N-terminal domain"/>
    <property type="match status" value="1"/>
</dbReference>
<dbReference type="PANTHER" id="PTHR33867">
    <property type="entry name" value="RIBOSOME MATURATION FACTOR RIMP"/>
    <property type="match status" value="1"/>
</dbReference>
<dbReference type="AlphaFoldDB" id="A0A0E3UVC4"/>
<dbReference type="OrthoDB" id="9805006at2"/>
<reference evidence="6 7" key="1">
    <citation type="journal article" date="2012" name="BMC Genomics">
        <title>Genomic sequence analysis and characterization of Sneathia amnii sp. nov.</title>
        <authorList>
            <consortium name="Vaginal Microbiome Consortium (additional members)"/>
            <person name="Harwich M.D.Jr."/>
            <person name="Serrano M.G."/>
            <person name="Fettweis J.M."/>
            <person name="Alves J.M."/>
            <person name="Reimers M.A."/>
            <person name="Buck G.A."/>
            <person name="Jefferson K.K."/>
        </authorList>
    </citation>
    <scope>NUCLEOTIDE SEQUENCE [LARGE SCALE GENOMIC DNA]</scope>
    <source>
        <strain evidence="6 7">SN35</strain>
    </source>
</reference>
<dbReference type="STRING" id="187101.VC03_03715"/>
<dbReference type="InterPro" id="IPR028998">
    <property type="entry name" value="RimP_C"/>
</dbReference>
<evidence type="ECO:0000256" key="3">
    <source>
        <dbReference type="HAMAP-Rule" id="MF_01077"/>
    </source>
</evidence>
<evidence type="ECO:0000256" key="1">
    <source>
        <dbReference type="ARBA" id="ARBA00022490"/>
    </source>
</evidence>
<dbReference type="GO" id="GO:0005829">
    <property type="term" value="C:cytosol"/>
    <property type="evidence" value="ECO:0007669"/>
    <property type="project" value="TreeGrafter"/>
</dbReference>
<dbReference type="Proteomes" id="UP000033103">
    <property type="component" value="Chromosome"/>
</dbReference>
<dbReference type="PATRIC" id="fig|1069640.6.peg.733"/>
<dbReference type="GO" id="GO:0000028">
    <property type="term" value="P:ribosomal small subunit assembly"/>
    <property type="evidence" value="ECO:0007669"/>
    <property type="project" value="TreeGrafter"/>
</dbReference>
<organism evidence="6 7">
    <name type="scientific">Sneathia vaginalis</name>
    <dbReference type="NCBI Taxonomy" id="187101"/>
    <lineage>
        <taxon>Bacteria</taxon>
        <taxon>Fusobacteriati</taxon>
        <taxon>Fusobacteriota</taxon>
        <taxon>Fusobacteriia</taxon>
        <taxon>Fusobacteriales</taxon>
        <taxon>Leptotrichiaceae</taxon>
        <taxon>Sneathia</taxon>
    </lineage>
</organism>
<dbReference type="SUPFAM" id="SSF74942">
    <property type="entry name" value="YhbC-like, C-terminal domain"/>
    <property type="match status" value="1"/>
</dbReference>
<dbReference type="InterPro" id="IPR035956">
    <property type="entry name" value="RimP_N_sf"/>
</dbReference>
<keyword evidence="7" id="KW-1185">Reference proteome</keyword>
<accession>A0A0E3UVC4</accession>
<dbReference type="InterPro" id="IPR003728">
    <property type="entry name" value="Ribosome_maturation_RimP"/>
</dbReference>
<dbReference type="HAMAP" id="MF_01077">
    <property type="entry name" value="RimP"/>
    <property type="match status" value="1"/>
</dbReference>
<proteinExistence type="inferred from homology"/>
<dbReference type="EMBL" id="CP011280">
    <property type="protein sequence ID" value="AKC96148.1"/>
    <property type="molecule type" value="Genomic_DNA"/>
</dbReference>
<keyword evidence="1 3" id="KW-0963">Cytoplasm</keyword>
<dbReference type="KEGG" id="sns:VC03_03715"/>
<dbReference type="InterPro" id="IPR028989">
    <property type="entry name" value="RimP_N"/>
</dbReference>